<reference evidence="1 2" key="1">
    <citation type="submission" date="2015-04" db="EMBL/GenBank/DDBJ databases">
        <title>Complete genome sequence of Schizopora paradoxa KUC8140, a cosmopolitan wood degrader in East Asia.</title>
        <authorList>
            <consortium name="DOE Joint Genome Institute"/>
            <person name="Min B."/>
            <person name="Park H."/>
            <person name="Jang Y."/>
            <person name="Kim J.-J."/>
            <person name="Kim K.H."/>
            <person name="Pangilinan J."/>
            <person name="Lipzen A."/>
            <person name="Riley R."/>
            <person name="Grigoriev I.V."/>
            <person name="Spatafora J.W."/>
            <person name="Choi I.-G."/>
        </authorList>
    </citation>
    <scope>NUCLEOTIDE SEQUENCE [LARGE SCALE GENOMIC DNA]</scope>
    <source>
        <strain evidence="1 2">KUC8140</strain>
    </source>
</reference>
<protein>
    <submittedName>
        <fullName evidence="1">Uncharacterized protein</fullName>
    </submittedName>
</protein>
<evidence type="ECO:0000313" key="1">
    <source>
        <dbReference type="EMBL" id="KLO05351.1"/>
    </source>
</evidence>
<gene>
    <name evidence="1" type="ORF">SCHPADRAFT_933673</name>
</gene>
<dbReference type="InParanoid" id="A0A0H2RKL2"/>
<name>A0A0H2RKL2_9AGAM</name>
<keyword evidence="2" id="KW-1185">Reference proteome</keyword>
<organism evidence="1 2">
    <name type="scientific">Schizopora paradoxa</name>
    <dbReference type="NCBI Taxonomy" id="27342"/>
    <lineage>
        <taxon>Eukaryota</taxon>
        <taxon>Fungi</taxon>
        <taxon>Dikarya</taxon>
        <taxon>Basidiomycota</taxon>
        <taxon>Agaricomycotina</taxon>
        <taxon>Agaricomycetes</taxon>
        <taxon>Hymenochaetales</taxon>
        <taxon>Schizoporaceae</taxon>
        <taxon>Schizopora</taxon>
    </lineage>
</organism>
<dbReference type="Proteomes" id="UP000053477">
    <property type="component" value="Unassembled WGS sequence"/>
</dbReference>
<accession>A0A0H2RKL2</accession>
<dbReference type="STRING" id="27342.A0A0H2RKL2"/>
<dbReference type="OrthoDB" id="291792at2759"/>
<dbReference type="AlphaFoldDB" id="A0A0H2RKL2"/>
<dbReference type="EMBL" id="KQ086321">
    <property type="protein sequence ID" value="KLO05351.1"/>
    <property type="molecule type" value="Genomic_DNA"/>
</dbReference>
<proteinExistence type="predicted"/>
<feature type="non-terminal residue" evidence="1">
    <location>
        <position position="212"/>
    </location>
</feature>
<evidence type="ECO:0000313" key="2">
    <source>
        <dbReference type="Proteomes" id="UP000053477"/>
    </source>
</evidence>
<sequence>MSLEVPPFSRRASMMASFENLVALANYQEALRDARKMVWRDRGEPTEELHTLMECLEHAGRGALRKYSLECPSAKLKGVVTITGAGTLGFTLRSGFNVFVLLFRISRTPKRFRYSLIRHALLGEECFRFAAMLGSFVGLYKLIANALPILIPPVPRPKSAFSPTSSPTSPDDIQFPVHMAPTRSERRRGRLSFRAQAREIWMRRQTRWWYSA</sequence>